<organism evidence="2 3">
    <name type="scientific">Neolewinella lacunae</name>
    <dbReference type="NCBI Taxonomy" id="1517758"/>
    <lineage>
        <taxon>Bacteria</taxon>
        <taxon>Pseudomonadati</taxon>
        <taxon>Bacteroidota</taxon>
        <taxon>Saprospiria</taxon>
        <taxon>Saprospirales</taxon>
        <taxon>Lewinellaceae</taxon>
        <taxon>Neolewinella</taxon>
    </lineage>
</organism>
<dbReference type="GO" id="GO:0016747">
    <property type="term" value="F:acyltransferase activity, transferring groups other than amino-acyl groups"/>
    <property type="evidence" value="ECO:0007669"/>
    <property type="project" value="InterPro"/>
</dbReference>
<evidence type="ECO:0000313" key="3">
    <source>
        <dbReference type="Proteomes" id="UP000650081"/>
    </source>
</evidence>
<dbReference type="RefSeq" id="WP_187468605.1">
    <property type="nucleotide sequence ID" value="NZ_JACSIT010000153.1"/>
</dbReference>
<reference evidence="2" key="1">
    <citation type="submission" date="2020-08" db="EMBL/GenBank/DDBJ databases">
        <title>Lewinella bacteria from marine environments.</title>
        <authorList>
            <person name="Zhong Y."/>
        </authorList>
    </citation>
    <scope>NUCLEOTIDE SEQUENCE</scope>
    <source>
        <strain evidence="2">KCTC 42187</strain>
    </source>
</reference>
<dbReference type="InterPro" id="IPR000182">
    <property type="entry name" value="GNAT_dom"/>
</dbReference>
<dbReference type="InterPro" id="IPR016181">
    <property type="entry name" value="Acyl_CoA_acyltransferase"/>
</dbReference>
<dbReference type="SUPFAM" id="SSF55729">
    <property type="entry name" value="Acyl-CoA N-acyltransferases (Nat)"/>
    <property type="match status" value="1"/>
</dbReference>
<accession>A0A923PNA9</accession>
<feature type="domain" description="N-acetyltransferase" evidence="1">
    <location>
        <begin position="3"/>
        <end position="178"/>
    </location>
</feature>
<evidence type="ECO:0000259" key="1">
    <source>
        <dbReference type="PROSITE" id="PS51186"/>
    </source>
</evidence>
<keyword evidence="3" id="KW-1185">Reference proteome</keyword>
<proteinExistence type="predicted"/>
<sequence>MSLSVVPFTGPSAAEHLPAIARLRIRVFREFPYLYDGNMAYEEKYLQHFLEAEDAIVVVAFHAGQVVGVSTGLPLAGEPATVRTPWEQTGEQVSGIYYFSESVLLPEFRGQGIGRRFFTEREAWASARGYGLATFCAVVRPEDHPRRPDDYQPLDDFWRHRGFQMCPGLVCEMRWQDVGEPAEETKVLQFWAKNLRD</sequence>
<dbReference type="PROSITE" id="PS51186">
    <property type="entry name" value="GNAT"/>
    <property type="match status" value="1"/>
</dbReference>
<dbReference type="CDD" id="cd04301">
    <property type="entry name" value="NAT_SF"/>
    <property type="match status" value="1"/>
</dbReference>
<dbReference type="AlphaFoldDB" id="A0A923PNA9"/>
<dbReference type="Gene3D" id="3.40.630.30">
    <property type="match status" value="1"/>
</dbReference>
<name>A0A923PNA9_9BACT</name>
<protein>
    <submittedName>
        <fullName evidence="2">GNAT family N-acetyltransferase</fullName>
    </submittedName>
</protein>
<comment type="caution">
    <text evidence="2">The sequence shown here is derived from an EMBL/GenBank/DDBJ whole genome shotgun (WGS) entry which is preliminary data.</text>
</comment>
<dbReference type="Proteomes" id="UP000650081">
    <property type="component" value="Unassembled WGS sequence"/>
</dbReference>
<dbReference type="Pfam" id="PF00583">
    <property type="entry name" value="Acetyltransf_1"/>
    <property type="match status" value="1"/>
</dbReference>
<dbReference type="EMBL" id="JACSIT010000153">
    <property type="protein sequence ID" value="MBC6996599.1"/>
    <property type="molecule type" value="Genomic_DNA"/>
</dbReference>
<gene>
    <name evidence="2" type="ORF">H9S92_20675</name>
</gene>
<evidence type="ECO:0000313" key="2">
    <source>
        <dbReference type="EMBL" id="MBC6996599.1"/>
    </source>
</evidence>